<feature type="transmembrane region" description="Helical" evidence="1">
    <location>
        <begin position="58"/>
        <end position="87"/>
    </location>
</feature>
<evidence type="ECO:0000313" key="2">
    <source>
        <dbReference type="EMBL" id="MDT0260932.1"/>
    </source>
</evidence>
<feature type="transmembrane region" description="Helical" evidence="1">
    <location>
        <begin position="196"/>
        <end position="215"/>
    </location>
</feature>
<reference evidence="3" key="1">
    <citation type="submission" date="2023-07" db="EMBL/GenBank/DDBJ databases">
        <title>30 novel species of actinomycetes from the DSMZ collection.</title>
        <authorList>
            <person name="Nouioui I."/>
        </authorList>
    </citation>
    <scope>NUCLEOTIDE SEQUENCE [LARGE SCALE GENOMIC DNA]</scope>
    <source>
        <strain evidence="3">DSM 44399</strain>
    </source>
</reference>
<dbReference type="NCBIfam" id="NF038012">
    <property type="entry name" value="DMT_1"/>
    <property type="match status" value="1"/>
</dbReference>
<feature type="transmembrane region" description="Helical" evidence="1">
    <location>
        <begin position="99"/>
        <end position="119"/>
    </location>
</feature>
<keyword evidence="1" id="KW-0812">Transmembrane</keyword>
<keyword evidence="3" id="KW-1185">Reference proteome</keyword>
<comment type="caution">
    <text evidence="2">The sequence shown here is derived from an EMBL/GenBank/DDBJ whole genome shotgun (WGS) entry which is preliminary data.</text>
</comment>
<dbReference type="Proteomes" id="UP001183176">
    <property type="component" value="Unassembled WGS sequence"/>
</dbReference>
<feature type="transmembrane region" description="Helical" evidence="1">
    <location>
        <begin position="131"/>
        <end position="150"/>
    </location>
</feature>
<evidence type="ECO:0000313" key="3">
    <source>
        <dbReference type="Proteomes" id="UP001183176"/>
    </source>
</evidence>
<protein>
    <submittedName>
        <fullName evidence="2">DMT family transporter</fullName>
    </submittedName>
</protein>
<dbReference type="PANTHER" id="PTHR40761">
    <property type="entry name" value="CONSERVED INTEGRAL MEMBRANE ALANINE VALINE AND LEUCINE RICH PROTEIN-RELATED"/>
    <property type="match status" value="1"/>
</dbReference>
<sequence length="289" mass="29601">MSLTLAVVAGLGSALAYGAGTAGQHAEAYTGEADAGRLVDLARNPRWLLASLGDVVGIALQLLALANGPVVLVQPMLVLSLPVAVVLRSFFGAPKPSRADLANCLVVILGLALFFVLLGEPRRGSIISTQATAWTALLSLVAGGMAIAAVRNRAPVPRAITFGAVAGCWFGVVSVLIEAVSSVWQVDGLAGFRHPVGMVPLTAVVVLAVGGYLLVQLGFQLGPLGASFPPSLILDPVVAVALGAVLLSERVPLGSGRVLGYLLCIAAVGWASVRLAEPEKSRRLGMGRH</sequence>
<proteinExistence type="predicted"/>
<evidence type="ECO:0000256" key="1">
    <source>
        <dbReference type="SAM" id="Phobius"/>
    </source>
</evidence>
<keyword evidence="1" id="KW-0472">Membrane</keyword>
<gene>
    <name evidence="2" type="ORF">RM423_05940</name>
</gene>
<dbReference type="EMBL" id="JAVREH010000005">
    <property type="protein sequence ID" value="MDT0260932.1"/>
    <property type="molecule type" value="Genomic_DNA"/>
</dbReference>
<feature type="transmembrane region" description="Helical" evidence="1">
    <location>
        <begin position="227"/>
        <end position="246"/>
    </location>
</feature>
<accession>A0ABU2J7H9</accession>
<keyword evidence="1" id="KW-1133">Transmembrane helix</keyword>
<dbReference type="RefSeq" id="WP_311422088.1">
    <property type="nucleotide sequence ID" value="NZ_JAVREH010000005.1"/>
</dbReference>
<name>A0ABU2J7H9_9ACTN</name>
<feature type="transmembrane region" description="Helical" evidence="1">
    <location>
        <begin position="162"/>
        <end position="184"/>
    </location>
</feature>
<feature type="transmembrane region" description="Helical" evidence="1">
    <location>
        <begin position="258"/>
        <end position="276"/>
    </location>
</feature>
<dbReference type="PANTHER" id="PTHR40761:SF1">
    <property type="entry name" value="CONSERVED INTEGRAL MEMBRANE ALANINE VALINE AND LEUCINE RICH PROTEIN-RELATED"/>
    <property type="match status" value="1"/>
</dbReference>
<organism evidence="2 3">
    <name type="scientific">Jatrophihabitans lederbergiae</name>
    <dbReference type="NCBI Taxonomy" id="3075547"/>
    <lineage>
        <taxon>Bacteria</taxon>
        <taxon>Bacillati</taxon>
        <taxon>Actinomycetota</taxon>
        <taxon>Actinomycetes</taxon>
        <taxon>Jatrophihabitantales</taxon>
        <taxon>Jatrophihabitantaceae</taxon>
        <taxon>Jatrophihabitans</taxon>
    </lineage>
</organism>